<feature type="region of interest" description="Disordered" evidence="2">
    <location>
        <begin position="170"/>
        <end position="238"/>
    </location>
</feature>
<dbReference type="Proteomes" id="UP001388673">
    <property type="component" value="Unassembled WGS sequence"/>
</dbReference>
<evidence type="ECO:0000256" key="2">
    <source>
        <dbReference type="SAM" id="MobiDB-lite"/>
    </source>
</evidence>
<organism evidence="4 5">
    <name type="scientific">Kwoniella newhampshirensis</name>
    <dbReference type="NCBI Taxonomy" id="1651941"/>
    <lineage>
        <taxon>Eukaryota</taxon>
        <taxon>Fungi</taxon>
        <taxon>Dikarya</taxon>
        <taxon>Basidiomycota</taxon>
        <taxon>Agaricomycotina</taxon>
        <taxon>Tremellomycetes</taxon>
        <taxon>Tremellales</taxon>
        <taxon>Cryptococcaceae</taxon>
        <taxon>Kwoniella</taxon>
    </lineage>
</organism>
<evidence type="ECO:0000256" key="1">
    <source>
        <dbReference type="SAM" id="Coils"/>
    </source>
</evidence>
<keyword evidence="5" id="KW-1185">Reference proteome</keyword>
<feature type="compositionally biased region" description="Polar residues" evidence="2">
    <location>
        <begin position="213"/>
        <end position="227"/>
    </location>
</feature>
<accession>A0AAW0Z263</accession>
<sequence>MSILLAALCLIKHIMDTYFIFIIVSFFMAIYMTCKRLAKNTRKSARTPTVRPDGTISLADWVCDEIERQLTDLDEEVERRLDKRMKPLLKGLEKDKERVEAERRKLEKAKLQYQVPQNHMKDLRDELRMTKQANRELQHLIEWYKASLVQWEVTGKGPQLREVIFEPVSTNSTIASPPPTYYTDSSVSEPVSTVGSRSGSGSVSSRSRSSSSEAGTSNCHPSTSSSLGVDKMAMNSLE</sequence>
<gene>
    <name evidence="4" type="ORF">IAR55_001396</name>
</gene>
<reference evidence="4 5" key="1">
    <citation type="journal article" date="2024" name="bioRxiv">
        <title>Comparative genomics of Cryptococcus and Kwoniella reveals pathogenesis evolution and contrasting karyotype dynamics via intercentromeric recombination or chromosome fusion.</title>
        <authorList>
            <person name="Coelho M.A."/>
            <person name="David-Palma M."/>
            <person name="Shea T."/>
            <person name="Bowers K."/>
            <person name="McGinley-Smith S."/>
            <person name="Mohammad A.W."/>
            <person name="Gnirke A."/>
            <person name="Yurkov A.M."/>
            <person name="Nowrousian M."/>
            <person name="Sun S."/>
            <person name="Cuomo C.A."/>
            <person name="Heitman J."/>
        </authorList>
    </citation>
    <scope>NUCLEOTIDE SEQUENCE [LARGE SCALE GENOMIC DNA]</scope>
    <source>
        <strain evidence="4 5">CBS 13917</strain>
    </source>
</reference>
<dbReference type="RefSeq" id="XP_066804446.1">
    <property type="nucleotide sequence ID" value="XM_066944523.1"/>
</dbReference>
<evidence type="ECO:0008006" key="6">
    <source>
        <dbReference type="Google" id="ProtNLM"/>
    </source>
</evidence>
<proteinExistence type="predicted"/>
<comment type="caution">
    <text evidence="4">The sequence shown here is derived from an EMBL/GenBank/DDBJ whole genome shotgun (WGS) entry which is preliminary data.</text>
</comment>
<dbReference type="AlphaFoldDB" id="A0AAW0Z263"/>
<feature type="transmembrane region" description="Helical" evidence="3">
    <location>
        <begin position="17"/>
        <end position="34"/>
    </location>
</feature>
<dbReference type="EMBL" id="JBCAWK010000003">
    <property type="protein sequence ID" value="KAK8864150.1"/>
    <property type="molecule type" value="Genomic_DNA"/>
</dbReference>
<evidence type="ECO:0000256" key="3">
    <source>
        <dbReference type="SAM" id="Phobius"/>
    </source>
</evidence>
<keyword evidence="3" id="KW-1133">Transmembrane helix</keyword>
<feature type="compositionally biased region" description="Low complexity" evidence="2">
    <location>
        <begin position="191"/>
        <end position="212"/>
    </location>
</feature>
<keyword evidence="1" id="KW-0175">Coiled coil</keyword>
<keyword evidence="3" id="KW-0472">Membrane</keyword>
<evidence type="ECO:0000313" key="4">
    <source>
        <dbReference type="EMBL" id="KAK8864150.1"/>
    </source>
</evidence>
<feature type="coiled-coil region" evidence="1">
    <location>
        <begin position="63"/>
        <end position="140"/>
    </location>
</feature>
<dbReference type="GeneID" id="92178655"/>
<name>A0AAW0Z263_9TREE</name>
<dbReference type="KEGG" id="kne:92178655"/>
<evidence type="ECO:0000313" key="5">
    <source>
        <dbReference type="Proteomes" id="UP001388673"/>
    </source>
</evidence>
<keyword evidence="3" id="KW-0812">Transmembrane</keyword>
<protein>
    <recommendedName>
        <fullName evidence="6">Endoplasmic reticulum transmembrane protein</fullName>
    </recommendedName>
</protein>